<feature type="compositionally biased region" description="Acidic residues" evidence="1">
    <location>
        <begin position="450"/>
        <end position="459"/>
    </location>
</feature>
<proteinExistence type="predicted"/>
<dbReference type="Proteomes" id="UP000198406">
    <property type="component" value="Unassembled WGS sequence"/>
</dbReference>
<dbReference type="AlphaFoldDB" id="A0A1Z5JHE3"/>
<feature type="transmembrane region" description="Helical" evidence="2">
    <location>
        <begin position="375"/>
        <end position="397"/>
    </location>
</feature>
<evidence type="ECO:0000256" key="2">
    <source>
        <dbReference type="SAM" id="Phobius"/>
    </source>
</evidence>
<feature type="compositionally biased region" description="Basic and acidic residues" evidence="1">
    <location>
        <begin position="597"/>
        <end position="613"/>
    </location>
</feature>
<evidence type="ECO:0000313" key="4">
    <source>
        <dbReference type="EMBL" id="GAX13198.1"/>
    </source>
</evidence>
<evidence type="ECO:0000313" key="5">
    <source>
        <dbReference type="Proteomes" id="UP000198406"/>
    </source>
</evidence>
<evidence type="ECO:0000256" key="3">
    <source>
        <dbReference type="SAM" id="SignalP"/>
    </source>
</evidence>
<feature type="region of interest" description="Disordered" evidence="1">
    <location>
        <begin position="400"/>
        <end position="613"/>
    </location>
</feature>
<feature type="chain" id="PRO_5012396565" evidence="3">
    <location>
        <begin position="21"/>
        <end position="613"/>
    </location>
</feature>
<keyword evidence="5" id="KW-1185">Reference proteome</keyword>
<evidence type="ECO:0000256" key="1">
    <source>
        <dbReference type="SAM" id="MobiDB-lite"/>
    </source>
</evidence>
<reference evidence="4 5" key="1">
    <citation type="journal article" date="2015" name="Plant Cell">
        <title>Oil accumulation by the oleaginous diatom Fistulifera solaris as revealed by the genome and transcriptome.</title>
        <authorList>
            <person name="Tanaka T."/>
            <person name="Maeda Y."/>
            <person name="Veluchamy A."/>
            <person name="Tanaka M."/>
            <person name="Abida H."/>
            <person name="Marechal E."/>
            <person name="Bowler C."/>
            <person name="Muto M."/>
            <person name="Sunaga Y."/>
            <person name="Tanaka M."/>
            <person name="Yoshino T."/>
            <person name="Taniguchi T."/>
            <person name="Fukuda Y."/>
            <person name="Nemoto M."/>
            <person name="Matsumoto M."/>
            <person name="Wong P.S."/>
            <person name="Aburatani S."/>
            <person name="Fujibuchi W."/>
        </authorList>
    </citation>
    <scope>NUCLEOTIDE SEQUENCE [LARGE SCALE GENOMIC DNA]</scope>
    <source>
        <strain evidence="4 5">JPCC DA0580</strain>
    </source>
</reference>
<feature type="compositionally biased region" description="Low complexity" evidence="1">
    <location>
        <begin position="219"/>
        <end position="239"/>
    </location>
</feature>
<feature type="compositionally biased region" description="Polar residues" evidence="1">
    <location>
        <begin position="331"/>
        <end position="360"/>
    </location>
</feature>
<accession>A0A1Z5JHE3</accession>
<name>A0A1Z5JHE3_FISSO</name>
<comment type="caution">
    <text evidence="4">The sequence shown here is derived from an EMBL/GenBank/DDBJ whole genome shotgun (WGS) entry which is preliminary data.</text>
</comment>
<dbReference type="InParanoid" id="A0A1Z5JHE3"/>
<keyword evidence="2" id="KW-1133">Transmembrane helix</keyword>
<keyword evidence="3" id="KW-0732">Signal</keyword>
<protein>
    <submittedName>
        <fullName evidence="4">Uncharacterized protein</fullName>
    </submittedName>
</protein>
<feature type="compositionally biased region" description="Acidic residues" evidence="1">
    <location>
        <begin position="485"/>
        <end position="596"/>
    </location>
</feature>
<feature type="signal peptide" evidence="3">
    <location>
        <begin position="1"/>
        <end position="20"/>
    </location>
</feature>
<feature type="compositionally biased region" description="Polar residues" evidence="1">
    <location>
        <begin position="245"/>
        <end position="261"/>
    </location>
</feature>
<dbReference type="EMBL" id="BDSP01000061">
    <property type="protein sequence ID" value="GAX13198.1"/>
    <property type="molecule type" value="Genomic_DNA"/>
</dbReference>
<keyword evidence="2" id="KW-0812">Transmembrane</keyword>
<sequence length="613" mass="67319">MRIRQDIWVSLYLLLQTCLAVESSHRVVGRSRATTVHNALSRQQQNLRKVQSQQCTLNEQGFYGEPIGSVYEVEYIYQIYVEPGTRISQIRVLVVPPLDKQITESILPSFFDCETRRRRLQSQSIEGISWRPQDVVVESGLSCEEPVDDADCYVVKGFFSVFGEGFESMEEVEETVLPVVRETMESDELTSSSDFLVGVGYIGTNLFDLVPTVAPNGVPNAPTPTSNASPAPNADPTSTRAPNAEPSSTPAPNAEPSSTPAPNAEPTATRAPNVEPSSTPAPNAEPTEDTPAPNSEPSSTLAPNSEPTEDTPSPNTEPTPSPTTIGPTSTFWPTWSETEFPTSSTKAPTGAPTTTSNSTDIVPRGSEEGLDKMDWWSWLLVAVGGAFLLLVCIGLLSGRSSRGPSKRAVRSDDGTDPTHIGTLSKFEQSRQEYIPPSGDLDSFNVAPQADDNEESNEESTENRGADEEGGFGFSYGNEDARENDAVVEYEDEEDVHDADEEDQGQYEDDDGGAYEPDGEVYDDEQAYDDEGDDGDYEDEGDGYDDEETYEDEEYAEDGQEYDEQYDDEEEGEQGPYQEDDGLSYDEESYYTEEVEEDGPRWEGGHEGNRTKSL</sequence>
<feature type="region of interest" description="Disordered" evidence="1">
    <location>
        <begin position="218"/>
        <end position="365"/>
    </location>
</feature>
<keyword evidence="2" id="KW-0472">Membrane</keyword>
<organism evidence="4 5">
    <name type="scientific">Fistulifera solaris</name>
    <name type="common">Oleaginous diatom</name>
    <dbReference type="NCBI Taxonomy" id="1519565"/>
    <lineage>
        <taxon>Eukaryota</taxon>
        <taxon>Sar</taxon>
        <taxon>Stramenopiles</taxon>
        <taxon>Ochrophyta</taxon>
        <taxon>Bacillariophyta</taxon>
        <taxon>Bacillariophyceae</taxon>
        <taxon>Bacillariophycidae</taxon>
        <taxon>Naviculales</taxon>
        <taxon>Naviculaceae</taxon>
        <taxon>Fistulifera</taxon>
    </lineage>
</organism>
<feature type="compositionally biased region" description="Polar residues" evidence="1">
    <location>
        <begin position="292"/>
        <end position="303"/>
    </location>
</feature>
<gene>
    <name evidence="4" type="ORF">FisN_17Hh129</name>
</gene>